<keyword evidence="3" id="KW-1003">Cell membrane</keyword>
<feature type="transmembrane region" description="Helical" evidence="9">
    <location>
        <begin position="86"/>
        <end position="111"/>
    </location>
</feature>
<evidence type="ECO:0000256" key="7">
    <source>
        <dbReference type="ARBA" id="ARBA00023136"/>
    </source>
</evidence>
<evidence type="ECO:0000256" key="1">
    <source>
        <dbReference type="ARBA" id="ARBA00004429"/>
    </source>
</evidence>
<keyword evidence="6 9" id="KW-1133">Transmembrane helix</keyword>
<keyword evidence="7 9" id="KW-0472">Membrane</keyword>
<keyword evidence="12" id="KW-1185">Reference proteome</keyword>
<proteinExistence type="inferred from homology"/>
<feature type="transmembrane region" description="Helical" evidence="9">
    <location>
        <begin position="12"/>
        <end position="35"/>
    </location>
</feature>
<reference evidence="11 12" key="1">
    <citation type="submission" date="2023-04" db="EMBL/GenBank/DDBJ databases">
        <title>Genome Sequence of Selenomonas sputigena ATCC 33150.</title>
        <authorList>
            <person name="Miller D.P."/>
            <person name="Anvari S."/>
            <person name="Polson S.W."/>
            <person name="Macdonald M."/>
            <person name="Mcdowell J.V."/>
        </authorList>
    </citation>
    <scope>NUCLEOTIDE SEQUENCE [LARGE SCALE GENOMIC DNA]</scope>
    <source>
        <strain evidence="11 12">ATCC 33150</strain>
    </source>
</reference>
<dbReference type="PANTHER" id="PTHR35011:SF2">
    <property type="entry name" value="2,3-DIKETO-L-GULONATE TRAP TRANSPORTER SMALL PERMEASE PROTEIN YIAM"/>
    <property type="match status" value="1"/>
</dbReference>
<accession>A0ABV3X3Y7</accession>
<evidence type="ECO:0000256" key="6">
    <source>
        <dbReference type="ARBA" id="ARBA00022989"/>
    </source>
</evidence>
<evidence type="ECO:0000256" key="8">
    <source>
        <dbReference type="ARBA" id="ARBA00038436"/>
    </source>
</evidence>
<protein>
    <submittedName>
        <fullName evidence="11">TRAP transporter small permease</fullName>
    </submittedName>
</protein>
<evidence type="ECO:0000256" key="4">
    <source>
        <dbReference type="ARBA" id="ARBA00022519"/>
    </source>
</evidence>
<organism evidence="11 12">
    <name type="scientific">Selenomonas sputigena</name>
    <dbReference type="NCBI Taxonomy" id="69823"/>
    <lineage>
        <taxon>Bacteria</taxon>
        <taxon>Bacillati</taxon>
        <taxon>Bacillota</taxon>
        <taxon>Negativicutes</taxon>
        <taxon>Selenomonadales</taxon>
        <taxon>Selenomonadaceae</taxon>
        <taxon>Selenomonas</taxon>
    </lineage>
</organism>
<gene>
    <name evidence="11" type="ORF">QCO44_04360</name>
</gene>
<dbReference type="EMBL" id="JARVLH010000002">
    <property type="protein sequence ID" value="MEX5284879.1"/>
    <property type="molecule type" value="Genomic_DNA"/>
</dbReference>
<comment type="subcellular location">
    <subcellularLocation>
        <location evidence="1">Cell inner membrane</location>
        <topology evidence="1">Multi-pass membrane protein</topology>
    </subcellularLocation>
</comment>
<feature type="transmembrane region" description="Helical" evidence="9">
    <location>
        <begin position="123"/>
        <end position="144"/>
    </location>
</feature>
<evidence type="ECO:0000313" key="11">
    <source>
        <dbReference type="EMBL" id="MEX5284879.1"/>
    </source>
</evidence>
<dbReference type="InterPro" id="IPR007387">
    <property type="entry name" value="TRAP_DctQ"/>
</dbReference>
<feature type="transmembrane region" description="Helical" evidence="9">
    <location>
        <begin position="47"/>
        <end position="65"/>
    </location>
</feature>
<keyword evidence="2" id="KW-0813">Transport</keyword>
<sequence>MKKLDTILGRALYWLIAGLMFAMAMLIFAQVLARYAFGNSLTWSEEIGRYIFVWMSFLGMATAIREKAHVALDILLQHLTGVSKKAVVLFNGLLLLVLSGALVASGFYLVQYGMLQNSSAVRLPMHFVYCVIPFSGALMFYYTIRETAEAWKNAGGEKV</sequence>
<evidence type="ECO:0000259" key="10">
    <source>
        <dbReference type="Pfam" id="PF04290"/>
    </source>
</evidence>
<dbReference type="PANTHER" id="PTHR35011">
    <property type="entry name" value="2,3-DIKETO-L-GULONATE TRAP TRANSPORTER SMALL PERMEASE PROTEIN YIAM"/>
    <property type="match status" value="1"/>
</dbReference>
<evidence type="ECO:0000256" key="2">
    <source>
        <dbReference type="ARBA" id="ARBA00022448"/>
    </source>
</evidence>
<comment type="similarity">
    <text evidence="8">Belongs to the TRAP transporter small permease family.</text>
</comment>
<evidence type="ECO:0000313" key="12">
    <source>
        <dbReference type="Proteomes" id="UP001559623"/>
    </source>
</evidence>
<evidence type="ECO:0000256" key="9">
    <source>
        <dbReference type="SAM" id="Phobius"/>
    </source>
</evidence>
<feature type="domain" description="Tripartite ATP-independent periplasmic transporters DctQ component" evidence="10">
    <location>
        <begin position="23"/>
        <end position="152"/>
    </location>
</feature>
<keyword evidence="5 9" id="KW-0812">Transmembrane</keyword>
<dbReference type="Pfam" id="PF04290">
    <property type="entry name" value="DctQ"/>
    <property type="match status" value="1"/>
</dbReference>
<dbReference type="Proteomes" id="UP001559623">
    <property type="component" value="Unassembled WGS sequence"/>
</dbReference>
<evidence type="ECO:0000256" key="5">
    <source>
        <dbReference type="ARBA" id="ARBA00022692"/>
    </source>
</evidence>
<name>A0ABV3X3Y7_9FIRM</name>
<comment type="caution">
    <text evidence="11">The sequence shown here is derived from an EMBL/GenBank/DDBJ whole genome shotgun (WGS) entry which is preliminary data.</text>
</comment>
<dbReference type="RefSeq" id="WP_368846598.1">
    <property type="nucleotide sequence ID" value="NZ_CP194411.1"/>
</dbReference>
<keyword evidence="4" id="KW-0997">Cell inner membrane</keyword>
<evidence type="ECO:0000256" key="3">
    <source>
        <dbReference type="ARBA" id="ARBA00022475"/>
    </source>
</evidence>
<dbReference type="InterPro" id="IPR055348">
    <property type="entry name" value="DctQ"/>
</dbReference>